<comment type="similarity">
    <text evidence="1">Belongs to the peptidase C14A family.</text>
</comment>
<dbReference type="EMBL" id="VXIV02000768">
    <property type="protein sequence ID" value="KAF6036178.1"/>
    <property type="molecule type" value="Genomic_DNA"/>
</dbReference>
<keyword evidence="5" id="KW-1185">Reference proteome</keyword>
<organism evidence="4 5">
    <name type="scientific">Bugula neritina</name>
    <name type="common">Brown bryozoan</name>
    <name type="synonym">Sertularia neritina</name>
    <dbReference type="NCBI Taxonomy" id="10212"/>
    <lineage>
        <taxon>Eukaryota</taxon>
        <taxon>Metazoa</taxon>
        <taxon>Spiralia</taxon>
        <taxon>Lophotrochozoa</taxon>
        <taxon>Bryozoa</taxon>
        <taxon>Gymnolaemata</taxon>
        <taxon>Cheilostomatida</taxon>
        <taxon>Flustrina</taxon>
        <taxon>Buguloidea</taxon>
        <taxon>Bugulidae</taxon>
        <taxon>Bugula</taxon>
    </lineage>
</organism>
<dbReference type="Pfam" id="PF00656">
    <property type="entry name" value="Peptidase_C14"/>
    <property type="match status" value="1"/>
</dbReference>
<evidence type="ECO:0000256" key="2">
    <source>
        <dbReference type="SAM" id="MobiDB-lite"/>
    </source>
</evidence>
<dbReference type="Proteomes" id="UP000593567">
    <property type="component" value="Unassembled WGS sequence"/>
</dbReference>
<dbReference type="PROSITE" id="PS50208">
    <property type="entry name" value="CASPASE_P20"/>
    <property type="match status" value="1"/>
</dbReference>
<dbReference type="InterPro" id="IPR015917">
    <property type="entry name" value="Pept_C14A"/>
</dbReference>
<dbReference type="GO" id="GO:0004197">
    <property type="term" value="F:cysteine-type endopeptidase activity"/>
    <property type="evidence" value="ECO:0007669"/>
    <property type="project" value="InterPro"/>
</dbReference>
<dbReference type="InterPro" id="IPR029030">
    <property type="entry name" value="Caspase-like_dom_sf"/>
</dbReference>
<evidence type="ECO:0000313" key="5">
    <source>
        <dbReference type="Proteomes" id="UP000593567"/>
    </source>
</evidence>
<feature type="compositionally biased region" description="Basic and acidic residues" evidence="2">
    <location>
        <begin position="1"/>
        <end position="24"/>
    </location>
</feature>
<feature type="region of interest" description="Disordered" evidence="2">
    <location>
        <begin position="1"/>
        <end position="54"/>
    </location>
</feature>
<evidence type="ECO:0000259" key="3">
    <source>
        <dbReference type="PROSITE" id="PS50208"/>
    </source>
</evidence>
<gene>
    <name evidence="4" type="ORF">EB796_005513</name>
</gene>
<dbReference type="AlphaFoldDB" id="A0A7J7KEZ0"/>
<evidence type="ECO:0000256" key="1">
    <source>
        <dbReference type="ARBA" id="ARBA00010134"/>
    </source>
</evidence>
<evidence type="ECO:0000313" key="4">
    <source>
        <dbReference type="EMBL" id="KAF6036178.1"/>
    </source>
</evidence>
<protein>
    <recommendedName>
        <fullName evidence="3">Caspase family p20 domain-containing protein</fullName>
    </recommendedName>
</protein>
<dbReference type="Gene3D" id="3.40.50.1460">
    <property type="match status" value="1"/>
</dbReference>
<dbReference type="SUPFAM" id="SSF52129">
    <property type="entry name" value="Caspase-like"/>
    <property type="match status" value="1"/>
</dbReference>
<dbReference type="GO" id="GO:0006508">
    <property type="term" value="P:proteolysis"/>
    <property type="evidence" value="ECO:0007669"/>
    <property type="project" value="InterPro"/>
</dbReference>
<dbReference type="PRINTS" id="PR00376">
    <property type="entry name" value="IL1BCENZYME"/>
</dbReference>
<reference evidence="4" key="1">
    <citation type="submission" date="2020-06" db="EMBL/GenBank/DDBJ databases">
        <title>Draft genome of Bugula neritina, a colonial animal packing powerful symbionts and potential medicines.</title>
        <authorList>
            <person name="Rayko M."/>
        </authorList>
    </citation>
    <scope>NUCLEOTIDE SEQUENCE [LARGE SCALE GENOMIC DNA]</scope>
    <source>
        <strain evidence="4">Kwan_BN1</strain>
    </source>
</reference>
<sequence>MDNLERTVSELIDRRQQEKRDTPGRELLLNSNQSDLRTDEVTSEDDLSDLSDEDEYLYPEGGEGEQLKLIRLTPNRTTNPKIKKLFSNTDRVFSMTRERGRALIINNMNFDKRPDLCRQGSDGDTANMSAMLKDFKFDVVTHTDLKAEVYFYPRIDVGKKGIDPTSDLRETQLEDTEIVSLPLPELRELKVLILRIKRTQMN</sequence>
<dbReference type="InterPro" id="IPR011600">
    <property type="entry name" value="Pept_C14_caspase"/>
</dbReference>
<name>A0A7J7KEZ0_BUGNE</name>
<feature type="compositionally biased region" description="Acidic residues" evidence="2">
    <location>
        <begin position="41"/>
        <end position="54"/>
    </location>
</feature>
<feature type="domain" description="Caspase family p20" evidence="3">
    <location>
        <begin position="98"/>
        <end position="148"/>
    </location>
</feature>
<comment type="caution">
    <text evidence="4">The sequence shown here is derived from an EMBL/GenBank/DDBJ whole genome shotgun (WGS) entry which is preliminary data.</text>
</comment>
<dbReference type="OrthoDB" id="6162091at2759"/>
<dbReference type="InterPro" id="IPR001309">
    <property type="entry name" value="Pept_C14_p20"/>
</dbReference>
<accession>A0A7J7KEZ0</accession>
<proteinExistence type="inferred from homology"/>